<name>A0AAW1R506_9CHLO</name>
<reference evidence="12 13" key="1">
    <citation type="journal article" date="2024" name="Nat. Commun.">
        <title>Phylogenomics reveals the evolutionary origins of lichenization in chlorophyte algae.</title>
        <authorList>
            <person name="Puginier C."/>
            <person name="Libourel C."/>
            <person name="Otte J."/>
            <person name="Skaloud P."/>
            <person name="Haon M."/>
            <person name="Grisel S."/>
            <person name="Petersen M."/>
            <person name="Berrin J.G."/>
            <person name="Delaux P.M."/>
            <person name="Dal Grande F."/>
            <person name="Keller J."/>
        </authorList>
    </citation>
    <scope>NUCLEOTIDE SEQUENCE [LARGE SCALE GENOMIC DNA]</scope>
    <source>
        <strain evidence="12 13">SAG 2043</strain>
    </source>
</reference>
<dbReference type="InterPro" id="IPR011837">
    <property type="entry name" value="Glycogen_debranch_GlgX"/>
</dbReference>
<comment type="caution">
    <text evidence="12">The sequence shown here is derived from an EMBL/GenBank/DDBJ whole genome shotgun (WGS) entry which is preliminary data.</text>
</comment>
<dbReference type="InterPro" id="IPR013783">
    <property type="entry name" value="Ig-like_fold"/>
</dbReference>
<evidence type="ECO:0000256" key="7">
    <source>
        <dbReference type="ARBA" id="ARBA00023295"/>
    </source>
</evidence>
<dbReference type="InterPro" id="IPR048650">
    <property type="entry name" value="ISOA1-3-like_C"/>
</dbReference>
<dbReference type="EMBL" id="JALJOR010000001">
    <property type="protein sequence ID" value="KAK9829065.1"/>
    <property type="molecule type" value="Genomic_DNA"/>
</dbReference>
<keyword evidence="3" id="KW-0150">Chloroplast</keyword>
<evidence type="ECO:0000256" key="3">
    <source>
        <dbReference type="ARBA" id="ARBA00022528"/>
    </source>
</evidence>
<dbReference type="InterPro" id="IPR014756">
    <property type="entry name" value="Ig_E-set"/>
</dbReference>
<comment type="catalytic activity">
    <reaction evidence="8">
        <text>Hydrolysis of (1-&gt;6)-alpha-D-glucosidic branch linkages in glycogen, amylopectin and their beta-limit dextrins.</text>
        <dbReference type="EC" id="3.2.1.68"/>
    </reaction>
</comment>
<keyword evidence="5" id="KW-0378">Hydrolase</keyword>
<dbReference type="GO" id="GO:0009507">
    <property type="term" value="C:chloroplast"/>
    <property type="evidence" value="ECO:0007669"/>
    <property type="project" value="UniProtKB-SubCell"/>
</dbReference>
<evidence type="ECO:0000313" key="12">
    <source>
        <dbReference type="EMBL" id="KAK9829065.1"/>
    </source>
</evidence>
<dbReference type="NCBIfam" id="TIGR02100">
    <property type="entry name" value="glgX_debranch"/>
    <property type="match status" value="1"/>
</dbReference>
<comment type="similarity">
    <text evidence="2">Belongs to the glycosyl hydrolase 13 family.</text>
</comment>
<dbReference type="GO" id="GO:0019156">
    <property type="term" value="F:isoamylase activity"/>
    <property type="evidence" value="ECO:0007669"/>
    <property type="project" value="UniProtKB-EC"/>
</dbReference>
<dbReference type="SUPFAM" id="SSF51445">
    <property type="entry name" value="(Trans)glycosidases"/>
    <property type="match status" value="1"/>
</dbReference>
<keyword evidence="7" id="KW-0326">Glycosidase</keyword>
<keyword evidence="6" id="KW-0809">Transit peptide</keyword>
<dbReference type="InterPro" id="IPR013780">
    <property type="entry name" value="Glyco_hydro_b"/>
</dbReference>
<dbReference type="AlphaFoldDB" id="A0AAW1R506"/>
<accession>A0AAW1R506</accession>
<dbReference type="Pfam" id="PF02922">
    <property type="entry name" value="CBM_48"/>
    <property type="match status" value="1"/>
</dbReference>
<organism evidence="12 13">
    <name type="scientific">[Myrmecia] bisecta</name>
    <dbReference type="NCBI Taxonomy" id="41462"/>
    <lineage>
        <taxon>Eukaryota</taxon>
        <taxon>Viridiplantae</taxon>
        <taxon>Chlorophyta</taxon>
        <taxon>core chlorophytes</taxon>
        <taxon>Trebouxiophyceae</taxon>
        <taxon>Trebouxiales</taxon>
        <taxon>Trebouxiaceae</taxon>
        <taxon>Myrmecia</taxon>
    </lineage>
</organism>
<evidence type="ECO:0000256" key="1">
    <source>
        <dbReference type="ARBA" id="ARBA00004229"/>
    </source>
</evidence>
<dbReference type="InterPro" id="IPR044505">
    <property type="entry name" value="GlgX_Isoamylase_N_E_set"/>
</dbReference>
<evidence type="ECO:0000256" key="2">
    <source>
        <dbReference type="ARBA" id="ARBA00008061"/>
    </source>
</evidence>
<dbReference type="SMART" id="SM00642">
    <property type="entry name" value="Aamy"/>
    <property type="match status" value="1"/>
</dbReference>
<evidence type="ECO:0000256" key="5">
    <source>
        <dbReference type="ARBA" id="ARBA00022801"/>
    </source>
</evidence>
<evidence type="ECO:0000313" key="13">
    <source>
        <dbReference type="Proteomes" id="UP001489004"/>
    </source>
</evidence>
<comment type="subcellular location">
    <subcellularLocation>
        <location evidence="1">Plastid</location>
        <location evidence="1">Chloroplast</location>
    </subcellularLocation>
</comment>
<dbReference type="CDD" id="cd02856">
    <property type="entry name" value="E_set_GDE_Isoamylase_N"/>
    <property type="match status" value="1"/>
</dbReference>
<feature type="domain" description="Glycosyl hydrolase family 13 catalytic" evidence="11">
    <location>
        <begin position="239"/>
        <end position="657"/>
    </location>
</feature>
<dbReference type="SUPFAM" id="SSF51011">
    <property type="entry name" value="Glycosyl hydrolase domain"/>
    <property type="match status" value="1"/>
</dbReference>
<dbReference type="GO" id="GO:0005980">
    <property type="term" value="P:glycogen catabolic process"/>
    <property type="evidence" value="ECO:0007669"/>
    <property type="project" value="InterPro"/>
</dbReference>
<dbReference type="Proteomes" id="UP001489004">
    <property type="component" value="Unassembled WGS sequence"/>
</dbReference>
<evidence type="ECO:0000256" key="4">
    <source>
        <dbReference type="ARBA" id="ARBA00022640"/>
    </source>
</evidence>
<protein>
    <recommendedName>
        <fullName evidence="9">isoamylase</fullName>
        <ecNumber evidence="9">3.2.1.68</ecNumber>
    </recommendedName>
</protein>
<dbReference type="InterPro" id="IPR004193">
    <property type="entry name" value="Glyco_hydro_13_N"/>
</dbReference>
<dbReference type="EC" id="3.2.1.68" evidence="9"/>
<dbReference type="Gene3D" id="2.60.40.10">
    <property type="entry name" value="Immunoglobulins"/>
    <property type="match status" value="1"/>
</dbReference>
<evidence type="ECO:0000256" key="8">
    <source>
        <dbReference type="ARBA" id="ARBA00051664"/>
    </source>
</evidence>
<evidence type="ECO:0000259" key="11">
    <source>
        <dbReference type="SMART" id="SM00642"/>
    </source>
</evidence>
<sequence>MTTCLQPHLQAAHQTVRTASSRSQHRLCSFSGEPAIKLSKTLLPTLSCAGALRQPMTLAAVSSKAPEVKKAKPSPVPKEYATEPGKAEPLGPSPIVGKAGINFALFSQHATKVTLVLFDASGKETQQIPLDPAAHRTGDIWHVAVAGLPSSGVLYGYKVDGEGGWETGHRWYPDKVLIDPYAPLVKGRAKFGERDEFESFVTKEGSVFRGTFDFDSEPFDWGEDYARPNLPHQDLIVYEMGVRSFTADKSSGVGPAKQGTFKGLADKIPHLVELGVTAVELLPVFEYDELEFQRTPNPRDHMVNIWGYSHLNFFAPMSRFAAGGAGPSAAAREFKQLVKQLHEAGIEVILDVVYNHTVEGGDDDPYTLSWRGIDNSVYYMLDKEQYVQLLNYSGCGNTVSGNHPVTKQLIIDSCKRWVEEYHVDGFRFDLASALCRDPKGVPIPAPPLIKEMALDPVLSKVKLIAEPWDCGGLYQVGGFPNWDTWGEWNGRFRDDVRRFIKGDAGMKSAFATRLAGSADLYNVNNRKPYHGVNFVIAHDGFTLYDLVAYNEKHNGDNGEQNRDGSNDNFSWNCGVEGTTEDPEVNALRQRQMRNLMLALLIAPGMPMVLMGDEYAQTRSGNNNWYGHDTTMTRFEWDKLEDERNSFFRFYSGLIKFRRQHPLLGRPDFLTAQDITWHEDNWDNPESKFLAFSLHDRGQGGGDLYAAFNAHTYAITVTLPACPAGKKWSRVVDSNLPPPSDFTPGGNKGVDPTYTVAPFSSILLMAKDA</sequence>
<dbReference type="InterPro" id="IPR017853">
    <property type="entry name" value="GH"/>
</dbReference>
<gene>
    <name evidence="12" type="ORF">WJX72_003715</name>
</gene>
<dbReference type="GO" id="GO:0004135">
    <property type="term" value="F:amylo-alpha-1,6-glucosidase activity"/>
    <property type="evidence" value="ECO:0007669"/>
    <property type="project" value="InterPro"/>
</dbReference>
<dbReference type="PANTHER" id="PTHR43002">
    <property type="entry name" value="GLYCOGEN DEBRANCHING ENZYME"/>
    <property type="match status" value="1"/>
</dbReference>
<dbReference type="Pfam" id="PF00128">
    <property type="entry name" value="Alpha-amylase"/>
    <property type="match status" value="1"/>
</dbReference>
<evidence type="ECO:0000256" key="10">
    <source>
        <dbReference type="SAM" id="MobiDB-lite"/>
    </source>
</evidence>
<dbReference type="SUPFAM" id="SSF81296">
    <property type="entry name" value="E set domains"/>
    <property type="match status" value="1"/>
</dbReference>
<feature type="region of interest" description="Disordered" evidence="10">
    <location>
        <begin position="64"/>
        <end position="89"/>
    </location>
</feature>
<keyword evidence="4" id="KW-0934">Plastid</keyword>
<dbReference type="Pfam" id="PF21156">
    <property type="entry name" value="ISOA1-3_C"/>
    <property type="match status" value="1"/>
</dbReference>
<evidence type="ECO:0000256" key="6">
    <source>
        <dbReference type="ARBA" id="ARBA00022946"/>
    </source>
</evidence>
<dbReference type="CDD" id="cd11326">
    <property type="entry name" value="AmyAc_Glg_debranch"/>
    <property type="match status" value="1"/>
</dbReference>
<keyword evidence="13" id="KW-1185">Reference proteome</keyword>
<dbReference type="FunFam" id="3.20.20.80:FF:000054">
    <property type="entry name" value="Glycogen debranching enzyme"/>
    <property type="match status" value="1"/>
</dbReference>
<dbReference type="Gene3D" id="2.60.40.1180">
    <property type="entry name" value="Golgi alpha-mannosidase II"/>
    <property type="match status" value="1"/>
</dbReference>
<evidence type="ECO:0000256" key="9">
    <source>
        <dbReference type="ARBA" id="ARBA00066531"/>
    </source>
</evidence>
<dbReference type="InterPro" id="IPR006047">
    <property type="entry name" value="GH13_cat_dom"/>
</dbReference>
<proteinExistence type="inferred from homology"/>
<dbReference type="Gene3D" id="3.20.20.80">
    <property type="entry name" value="Glycosidases"/>
    <property type="match status" value="1"/>
</dbReference>